<gene>
    <name evidence="2" type="ORF">MGWOODY_Hyp2049</name>
</gene>
<proteinExistence type="predicted"/>
<name>A0A170PTC4_9ZZZZ</name>
<dbReference type="NCBIfam" id="NF041384">
    <property type="entry name" value="YHS_seleno_dom"/>
    <property type="match status" value="1"/>
</dbReference>
<dbReference type="EMBL" id="CZQD01000019">
    <property type="protein sequence ID" value="CUS56256.1"/>
    <property type="molecule type" value="Genomic_DNA"/>
</dbReference>
<dbReference type="Pfam" id="PF04945">
    <property type="entry name" value="YHS"/>
    <property type="match status" value="1"/>
</dbReference>
<evidence type="ECO:0000313" key="2">
    <source>
        <dbReference type="EMBL" id="CUS56256.1"/>
    </source>
</evidence>
<organism evidence="2">
    <name type="scientific">hydrothermal vent metagenome</name>
    <dbReference type="NCBI Taxonomy" id="652676"/>
    <lineage>
        <taxon>unclassified sequences</taxon>
        <taxon>metagenomes</taxon>
        <taxon>ecological metagenomes</taxon>
    </lineage>
</organism>
<accession>A0A170PTC4</accession>
<protein>
    <recommendedName>
        <fullName evidence="1">YHS domain-containing protein</fullName>
    </recommendedName>
</protein>
<dbReference type="InterPro" id="IPR007029">
    <property type="entry name" value="YHS_dom"/>
</dbReference>
<feature type="domain" description="YHS" evidence="1">
    <location>
        <begin position="46"/>
        <end position="92"/>
    </location>
</feature>
<sequence>MKLRSMIFAAGLAGLPIVAVAPIAHAEPPIYTGVFSDTALQGYDPVAYFTSGAPVKGDDAFTADYMGAKFKFASAVNRDAFIEAPEKYAPQYGGYCAWAMADGKHAKGDARYWKIVDGKLYLNYSKSIQKKWDSDVPAFIDRADTVWASIND</sequence>
<evidence type="ECO:0000259" key="1">
    <source>
        <dbReference type="Pfam" id="PF04945"/>
    </source>
</evidence>
<reference evidence="2" key="1">
    <citation type="submission" date="2015-10" db="EMBL/GenBank/DDBJ databases">
        <authorList>
            <person name="Gilbert D.G."/>
        </authorList>
    </citation>
    <scope>NUCLEOTIDE SEQUENCE</scope>
</reference>
<dbReference type="AlphaFoldDB" id="A0A170PTC4"/>